<dbReference type="Proteomes" id="UP001295684">
    <property type="component" value="Unassembled WGS sequence"/>
</dbReference>
<accession>A0AAD1XPR8</accession>
<sequence length="283" mass="33245">MDRKKTFKKQRALKKEVEERVLKKEGMHENKVVKTFGVLDIDQVFLSGCIPNDLRLMKVFIRDSMRIPKCKTKVILYIGFYRYYKVFSRFISKCCSMALDQFALKLPGQVFYSSRTIPIDLRIITRIANLVTKEFQLSMVKLPFRSFHKLLFSFRHLESVTFDCCSFSLNNERARPKLRVPSEKACIIQSKLKKIIFEDCYFDDQTLATRSNNGWYYTNSYSTQQQLFCRTLSCIMDSPVSSSLKTIFYKSFCTIVPELPDEISLKFPKVTFRVSRKGFILEL</sequence>
<name>A0AAD1XPR8_EUPCR</name>
<dbReference type="EMBL" id="CAMPGE010018223">
    <property type="protein sequence ID" value="CAI2376662.1"/>
    <property type="molecule type" value="Genomic_DNA"/>
</dbReference>
<gene>
    <name evidence="1" type="ORF">ECRASSUSDP1_LOCUS18032</name>
</gene>
<evidence type="ECO:0000313" key="1">
    <source>
        <dbReference type="EMBL" id="CAI2376662.1"/>
    </source>
</evidence>
<proteinExistence type="predicted"/>
<keyword evidence="2" id="KW-1185">Reference proteome</keyword>
<protein>
    <submittedName>
        <fullName evidence="1">Uncharacterized protein</fullName>
    </submittedName>
</protein>
<organism evidence="1 2">
    <name type="scientific">Euplotes crassus</name>
    <dbReference type="NCBI Taxonomy" id="5936"/>
    <lineage>
        <taxon>Eukaryota</taxon>
        <taxon>Sar</taxon>
        <taxon>Alveolata</taxon>
        <taxon>Ciliophora</taxon>
        <taxon>Intramacronucleata</taxon>
        <taxon>Spirotrichea</taxon>
        <taxon>Hypotrichia</taxon>
        <taxon>Euplotida</taxon>
        <taxon>Euplotidae</taxon>
        <taxon>Moneuplotes</taxon>
    </lineage>
</organism>
<comment type="caution">
    <text evidence="1">The sequence shown here is derived from an EMBL/GenBank/DDBJ whole genome shotgun (WGS) entry which is preliminary data.</text>
</comment>
<dbReference type="AlphaFoldDB" id="A0AAD1XPR8"/>
<evidence type="ECO:0000313" key="2">
    <source>
        <dbReference type="Proteomes" id="UP001295684"/>
    </source>
</evidence>
<reference evidence="1" key="1">
    <citation type="submission" date="2023-07" db="EMBL/GenBank/DDBJ databases">
        <authorList>
            <consortium name="AG Swart"/>
            <person name="Singh M."/>
            <person name="Singh A."/>
            <person name="Seah K."/>
            <person name="Emmerich C."/>
        </authorList>
    </citation>
    <scope>NUCLEOTIDE SEQUENCE</scope>
    <source>
        <strain evidence="1">DP1</strain>
    </source>
</reference>